<dbReference type="AlphaFoldDB" id="K9VR98"/>
<evidence type="ECO:0000259" key="1">
    <source>
        <dbReference type="Pfam" id="PF20215"/>
    </source>
</evidence>
<name>K9VR98_9CYAN</name>
<reference evidence="2 3" key="1">
    <citation type="submission" date="2012-05" db="EMBL/GenBank/DDBJ databases">
        <title>Finished plasmid 1 of genome of Oscillatoria sp. PCC 7112.</title>
        <authorList>
            <consortium name="US DOE Joint Genome Institute"/>
            <person name="Gugger M."/>
            <person name="Coursin T."/>
            <person name="Rippka R."/>
            <person name="Tandeau De Marsac N."/>
            <person name="Huntemann M."/>
            <person name="Wei C.-L."/>
            <person name="Han J."/>
            <person name="Detter J.C."/>
            <person name="Han C."/>
            <person name="Tapia R."/>
            <person name="Davenport K."/>
            <person name="Daligault H."/>
            <person name="Erkkila T."/>
            <person name="Gu W."/>
            <person name="Munk A.C.C."/>
            <person name="Teshima H."/>
            <person name="Xu Y."/>
            <person name="Chain P."/>
            <person name="Chen A."/>
            <person name="Krypides N."/>
            <person name="Mavromatis K."/>
            <person name="Markowitz V."/>
            <person name="Szeto E."/>
            <person name="Ivanova N."/>
            <person name="Mikhailova N."/>
            <person name="Ovchinnikova G."/>
            <person name="Pagani I."/>
            <person name="Pati A."/>
            <person name="Goodwin L."/>
            <person name="Peters L."/>
            <person name="Pitluck S."/>
            <person name="Woyke T."/>
            <person name="Kerfeld C."/>
        </authorList>
    </citation>
    <scope>NUCLEOTIDE SEQUENCE [LARGE SCALE GENOMIC DNA]</scope>
    <source>
        <strain evidence="2 3">PCC 7112</strain>
        <plasmid evidence="2 3">pOSC7112.01</plasmid>
    </source>
</reference>
<dbReference type="KEGG" id="oni:Osc7112_6453"/>
<evidence type="ECO:0000313" key="2">
    <source>
        <dbReference type="EMBL" id="AFZ10603.1"/>
    </source>
</evidence>
<organism evidence="2 3">
    <name type="scientific">Phormidium nigroviride PCC 7112</name>
    <dbReference type="NCBI Taxonomy" id="179408"/>
    <lineage>
        <taxon>Bacteria</taxon>
        <taxon>Bacillati</taxon>
        <taxon>Cyanobacteriota</taxon>
        <taxon>Cyanophyceae</taxon>
        <taxon>Oscillatoriophycideae</taxon>
        <taxon>Oscillatoriales</taxon>
        <taxon>Oscillatoriaceae</taxon>
        <taxon>Phormidium</taxon>
    </lineage>
</organism>
<feature type="domain" description="DUF6575" evidence="1">
    <location>
        <begin position="1"/>
        <end position="181"/>
    </location>
</feature>
<dbReference type="Proteomes" id="UP000010478">
    <property type="component" value="Plasmid pOSC7112.01"/>
</dbReference>
<accession>K9VR98</accession>
<dbReference type="RefSeq" id="WP_015211775.1">
    <property type="nucleotide sequence ID" value="NC_019763.1"/>
</dbReference>
<dbReference type="EMBL" id="CP003615">
    <property type="protein sequence ID" value="AFZ10603.1"/>
    <property type="molecule type" value="Genomic_DNA"/>
</dbReference>
<geneLocation type="plasmid" evidence="2 3">
    <name>pOSC7112.01</name>
</geneLocation>
<dbReference type="InterPro" id="IPR046482">
    <property type="entry name" value="DUF6575"/>
</dbReference>
<dbReference type="HOGENOM" id="CLU_057115_0_0_3"/>
<keyword evidence="3" id="KW-1185">Reference proteome</keyword>
<evidence type="ECO:0000313" key="3">
    <source>
        <dbReference type="Proteomes" id="UP000010478"/>
    </source>
</evidence>
<protein>
    <recommendedName>
        <fullName evidence="1">DUF6575 domain-containing protein</fullName>
    </recommendedName>
</protein>
<dbReference type="Pfam" id="PF20215">
    <property type="entry name" value="DUF6575"/>
    <property type="match status" value="1"/>
</dbReference>
<sequence length="404" mass="45936">MRLLPQSTHLGKLELIEVYEYYDTPCLFSCRNISGHLFIAILYSQTKKLEKWLYVSMSKRRFENIRAGLIDIRNAFLNSEDGFVYEVIINSDDSPDKVEIIWCENLIDDWLPMPNEFIEVGNELPLIWEVKDAPRTAIQIQRETLNLTFQFPTPNPTEAPVAFLGRILESVQSVFNALGQAIDGTPTPTGMIPRSITEKTQLTVLGTFPGSFGIELATLPEGIEKDNANYLVEIALNEFLELVKMSGNPEDNADILRQKLWTLKSRVASGYRDFLLNLSKSETNLRFNWGSPNHERGGSVELPLSSIKKALKVISRTEDETVREYEIIGKLIGLNIRTKSYEILANETNKKYLGRIIDEAIPRVKTATLSEIYFSTIREVKEISPTIPEGKLKYKLVALHPHRS</sequence>
<keyword evidence="2" id="KW-0614">Plasmid</keyword>
<gene>
    <name evidence="2" type="ORF">Osc7112_6453</name>
</gene>
<proteinExistence type="predicted"/>